<accession>A0A2S4LU19</accession>
<protein>
    <submittedName>
        <fullName evidence="2">Uncharacterized protein</fullName>
    </submittedName>
</protein>
<organism evidence="2 3">
    <name type="scientific">Paraburkholderia eburnea</name>
    <dbReference type="NCBI Taxonomy" id="1189126"/>
    <lineage>
        <taxon>Bacteria</taxon>
        <taxon>Pseudomonadati</taxon>
        <taxon>Pseudomonadota</taxon>
        <taxon>Betaproteobacteria</taxon>
        <taxon>Burkholderiales</taxon>
        <taxon>Burkholderiaceae</taxon>
        <taxon>Paraburkholderia</taxon>
    </lineage>
</organism>
<dbReference type="Proteomes" id="UP000237381">
    <property type="component" value="Unassembled WGS sequence"/>
</dbReference>
<evidence type="ECO:0000313" key="3">
    <source>
        <dbReference type="Proteomes" id="UP000237381"/>
    </source>
</evidence>
<sequence>MRLIPSNVQLSAVSRATALVAVLIPAALLAVAPSVYAQTATDAASASFVTASVNADVVPATTAAGSTLSAPAIDAGVQAGIEAGMQPATLIMSTASTAAAVDKSADDGMNNGTNDANGANLSAAAPLAADPGPAGDEPVIAGVGSIDDQTLSHQRGGAIGMLMVAATPQLMRGGNSVTLWDEIAPPAPLPIPVDSGQAAQGNIASYTRK</sequence>
<dbReference type="RefSeq" id="WP_244193414.1">
    <property type="nucleotide sequence ID" value="NZ_PQGA01000028.1"/>
</dbReference>
<dbReference type="AlphaFoldDB" id="A0A2S4LU19"/>
<reference evidence="2 3" key="1">
    <citation type="submission" date="2018-01" db="EMBL/GenBank/DDBJ databases">
        <title>Genomic Encyclopedia of Type Strains, Phase III (KMG-III): the genomes of soil and plant-associated and newly described type strains.</title>
        <authorList>
            <person name="Whitman W."/>
        </authorList>
    </citation>
    <scope>NUCLEOTIDE SEQUENCE [LARGE SCALE GENOMIC DNA]</scope>
    <source>
        <strain evidence="2 3">JCM 18070</strain>
    </source>
</reference>
<gene>
    <name evidence="2" type="ORF">B0G62_12838</name>
</gene>
<evidence type="ECO:0000313" key="2">
    <source>
        <dbReference type="EMBL" id="POR45924.1"/>
    </source>
</evidence>
<keyword evidence="1" id="KW-0732">Signal</keyword>
<comment type="caution">
    <text evidence="2">The sequence shown here is derived from an EMBL/GenBank/DDBJ whole genome shotgun (WGS) entry which is preliminary data.</text>
</comment>
<name>A0A2S4LU19_9BURK</name>
<dbReference type="EMBL" id="PQGA01000028">
    <property type="protein sequence ID" value="POR45924.1"/>
    <property type="molecule type" value="Genomic_DNA"/>
</dbReference>
<evidence type="ECO:0000256" key="1">
    <source>
        <dbReference type="SAM" id="SignalP"/>
    </source>
</evidence>
<feature type="signal peptide" evidence="1">
    <location>
        <begin position="1"/>
        <end position="37"/>
    </location>
</feature>
<proteinExistence type="predicted"/>
<keyword evidence="3" id="KW-1185">Reference proteome</keyword>
<feature type="chain" id="PRO_5015509083" evidence="1">
    <location>
        <begin position="38"/>
        <end position="209"/>
    </location>
</feature>